<proteinExistence type="predicted"/>
<keyword evidence="2" id="KW-1185">Reference proteome</keyword>
<comment type="caution">
    <text evidence="1">The sequence shown here is derived from an EMBL/GenBank/DDBJ whole genome shotgun (WGS) entry which is preliminary data.</text>
</comment>
<dbReference type="AlphaFoldDB" id="A0AAV2Z0K3"/>
<organism evidence="1 2">
    <name type="scientific">Lagenidium giganteum</name>
    <dbReference type="NCBI Taxonomy" id="4803"/>
    <lineage>
        <taxon>Eukaryota</taxon>
        <taxon>Sar</taxon>
        <taxon>Stramenopiles</taxon>
        <taxon>Oomycota</taxon>
        <taxon>Peronosporomycetes</taxon>
        <taxon>Pythiales</taxon>
        <taxon>Pythiaceae</taxon>
    </lineage>
</organism>
<gene>
    <name evidence="1" type="ORF">N0F65_010217</name>
</gene>
<dbReference type="Proteomes" id="UP001146120">
    <property type="component" value="Unassembled WGS sequence"/>
</dbReference>
<protein>
    <submittedName>
        <fullName evidence="1">Uncharacterized protein</fullName>
    </submittedName>
</protein>
<evidence type="ECO:0000313" key="1">
    <source>
        <dbReference type="EMBL" id="DAZ99133.1"/>
    </source>
</evidence>
<accession>A0AAV2Z0K3</accession>
<evidence type="ECO:0000313" key="2">
    <source>
        <dbReference type="Proteomes" id="UP001146120"/>
    </source>
</evidence>
<reference evidence="1" key="1">
    <citation type="submission" date="2022-11" db="EMBL/GenBank/DDBJ databases">
        <authorList>
            <person name="Morgan W.R."/>
            <person name="Tartar A."/>
        </authorList>
    </citation>
    <scope>NUCLEOTIDE SEQUENCE</scope>
    <source>
        <strain evidence="1">ARSEF 373</strain>
    </source>
</reference>
<reference evidence="1" key="2">
    <citation type="journal article" date="2023" name="Microbiol Resour">
        <title>Decontamination and Annotation of the Draft Genome Sequence of the Oomycete Lagenidium giganteum ARSEF 373.</title>
        <authorList>
            <person name="Morgan W.R."/>
            <person name="Tartar A."/>
        </authorList>
    </citation>
    <scope>NUCLEOTIDE SEQUENCE</scope>
    <source>
        <strain evidence="1">ARSEF 373</strain>
    </source>
</reference>
<name>A0AAV2Z0K3_9STRA</name>
<dbReference type="EMBL" id="DAKRPA010000089">
    <property type="protein sequence ID" value="DAZ99133.1"/>
    <property type="molecule type" value="Genomic_DNA"/>
</dbReference>
<sequence length="51" mass="5920">MKWHYGRILIQDHDVKLIKVSTAESPVDMLTKAMSKEELYKSATMIGMHQE</sequence>